<dbReference type="PANTHER" id="PTHR22550:SF5">
    <property type="entry name" value="LEUCINE ZIPPER PROTEIN 4"/>
    <property type="match status" value="1"/>
</dbReference>
<evidence type="ECO:0000313" key="5">
    <source>
        <dbReference type="Proteomes" id="UP000256869"/>
    </source>
</evidence>
<dbReference type="PIRSF" id="PIRSF005690">
    <property type="entry name" value="GerBA"/>
    <property type="match status" value="1"/>
</dbReference>
<gene>
    <name evidence="4" type="ORF">DFP95_107175</name>
</gene>
<comment type="similarity">
    <text evidence="1">Belongs to the GerABKA family.</text>
</comment>
<feature type="transmembrane region" description="Helical" evidence="3">
    <location>
        <begin position="279"/>
        <end position="306"/>
    </location>
</feature>
<dbReference type="RefSeq" id="WP_342768230.1">
    <property type="nucleotide sequence ID" value="NZ_QRDY01000007.1"/>
</dbReference>
<dbReference type="PANTHER" id="PTHR22550">
    <property type="entry name" value="SPORE GERMINATION PROTEIN"/>
    <property type="match status" value="1"/>
</dbReference>
<accession>A0A3D9IDQ1</accession>
<feature type="transmembrane region" description="Helical" evidence="3">
    <location>
        <begin position="239"/>
        <end position="259"/>
    </location>
</feature>
<dbReference type="InterPro" id="IPR004995">
    <property type="entry name" value="Spore_Ger"/>
</dbReference>
<dbReference type="GO" id="GO:0009847">
    <property type="term" value="P:spore germination"/>
    <property type="evidence" value="ECO:0007669"/>
    <property type="project" value="InterPro"/>
</dbReference>
<keyword evidence="2 3" id="KW-0472">Membrane</keyword>
<dbReference type="GO" id="GO:0016020">
    <property type="term" value="C:membrane"/>
    <property type="evidence" value="ECO:0007669"/>
    <property type="project" value="InterPro"/>
</dbReference>
<dbReference type="Pfam" id="PF03323">
    <property type="entry name" value="GerA"/>
    <property type="match status" value="1"/>
</dbReference>
<sequence length="504" mass="56611">MSTSPSMPNDSISTFDQFIDLCSRSNDFVTANLNINSSCTFIAHYLKTLVDQSHLEQLIHSLQNPHDAHEIKSLDQLKQYNPFEGSFVTNDLDKIESSVFGGFLLIQEEHKSDAFLLIPITGKQGLRTDNDTDVEFSVVGPKIGFIEDIDTNVHLVRMQLRTPRLIVRELTVGTISKTKVVMMYLDGIANPDNVSMMEARIREIEFDIILDTTQLDELITDNHNTPFPLFTTSERRDRVVFALISGQIAVSTDGSPYFITGPSTLFDFFLSPEDYYLPWVLGSFFRVIRITGVVFSLFASALYVALLTHHYEVIPKELLGRLIYSRQNVPFPPVLEALVLEATVEFLREAGARLPSRIGQTLGIVGGVILGQAAVDAALTSNILIIVVSLSALTSFVTPIYKMSNAIRFIRFPMIILAAMWGLFGIAVGLSFLLLHLSRLESLGSPYTVPFFPLRAKDLNDRFIRAPFSLTSNRPGYLRPPFLKRYETPKKQRKKSKIDEEGYV</sequence>
<comment type="caution">
    <text evidence="4">The sequence shown here is derived from an EMBL/GenBank/DDBJ whole genome shotgun (WGS) entry which is preliminary data.</text>
</comment>
<evidence type="ECO:0000313" key="4">
    <source>
        <dbReference type="EMBL" id="RED59336.1"/>
    </source>
</evidence>
<keyword evidence="5" id="KW-1185">Reference proteome</keyword>
<protein>
    <submittedName>
        <fullName evidence="4">GerA spore germination protein</fullName>
    </submittedName>
</protein>
<dbReference type="Proteomes" id="UP000256869">
    <property type="component" value="Unassembled WGS sequence"/>
</dbReference>
<dbReference type="EMBL" id="QRDY01000007">
    <property type="protein sequence ID" value="RED59336.1"/>
    <property type="molecule type" value="Genomic_DNA"/>
</dbReference>
<dbReference type="InterPro" id="IPR050768">
    <property type="entry name" value="UPF0353/GerABKA_families"/>
</dbReference>
<organism evidence="4 5">
    <name type="scientific">Cohnella lupini</name>
    <dbReference type="NCBI Taxonomy" id="1294267"/>
    <lineage>
        <taxon>Bacteria</taxon>
        <taxon>Bacillati</taxon>
        <taxon>Bacillota</taxon>
        <taxon>Bacilli</taxon>
        <taxon>Bacillales</taxon>
        <taxon>Paenibacillaceae</taxon>
        <taxon>Cohnella</taxon>
    </lineage>
</organism>
<name>A0A3D9IDQ1_9BACL</name>
<reference evidence="4 5" key="1">
    <citation type="submission" date="2018-07" db="EMBL/GenBank/DDBJ databases">
        <title>Genomic Encyclopedia of Type Strains, Phase III (KMG-III): the genomes of soil and plant-associated and newly described type strains.</title>
        <authorList>
            <person name="Whitman W."/>
        </authorList>
    </citation>
    <scope>NUCLEOTIDE SEQUENCE [LARGE SCALE GENOMIC DNA]</scope>
    <source>
        <strain evidence="4 5">CECT 8236</strain>
    </source>
</reference>
<proteinExistence type="inferred from homology"/>
<evidence type="ECO:0000256" key="3">
    <source>
        <dbReference type="SAM" id="Phobius"/>
    </source>
</evidence>
<feature type="transmembrane region" description="Helical" evidence="3">
    <location>
        <begin position="381"/>
        <end position="401"/>
    </location>
</feature>
<keyword evidence="3" id="KW-0812">Transmembrane</keyword>
<evidence type="ECO:0000256" key="2">
    <source>
        <dbReference type="ARBA" id="ARBA00023136"/>
    </source>
</evidence>
<dbReference type="AlphaFoldDB" id="A0A3D9IDQ1"/>
<keyword evidence="3" id="KW-1133">Transmembrane helix</keyword>
<feature type="transmembrane region" description="Helical" evidence="3">
    <location>
        <begin position="413"/>
        <end position="437"/>
    </location>
</feature>
<evidence type="ECO:0000256" key="1">
    <source>
        <dbReference type="ARBA" id="ARBA00005278"/>
    </source>
</evidence>